<dbReference type="InterPro" id="IPR050640">
    <property type="entry name" value="Bact_2-comp_sensor_kinase"/>
</dbReference>
<keyword evidence="2" id="KW-0418">Kinase</keyword>
<sequence length="190" mass="21772">MNMMKRSHFLLNTLNCIARTAYVEGAPITEEAVYNLSELIRCALAEKDQIQTIRGELAAVRNYLKLQKIRLKDHFDFQIVVPDSAEDCRIPNMTLLPIVESVVMQGLTNDRKCLCILICAKEMGKNLEIFIEDNVSYSKENQGYGEDDRYIIDKKLKLYFGNEYGVRTERKELGKGSITVVSVPWRDQDG</sequence>
<dbReference type="Pfam" id="PF06580">
    <property type="entry name" value="His_kinase"/>
    <property type="match status" value="1"/>
</dbReference>
<evidence type="ECO:0000313" key="2">
    <source>
        <dbReference type="EMBL" id="MCU7378768.1"/>
    </source>
</evidence>
<evidence type="ECO:0000259" key="1">
    <source>
        <dbReference type="Pfam" id="PF06580"/>
    </source>
</evidence>
<accession>A0A9J6QMX1</accession>
<dbReference type="EMBL" id="JAOSHN010000004">
    <property type="protein sequence ID" value="MCU7378768.1"/>
    <property type="molecule type" value="Genomic_DNA"/>
</dbReference>
<comment type="caution">
    <text evidence="2">The sequence shown here is derived from an EMBL/GenBank/DDBJ whole genome shotgun (WGS) entry which is preliminary data.</text>
</comment>
<dbReference type="Proteomes" id="UP001065549">
    <property type="component" value="Unassembled WGS sequence"/>
</dbReference>
<evidence type="ECO:0000313" key="3">
    <source>
        <dbReference type="Proteomes" id="UP001065549"/>
    </source>
</evidence>
<feature type="domain" description="Signal transduction histidine kinase internal region" evidence="1">
    <location>
        <begin position="7"/>
        <end position="75"/>
    </location>
</feature>
<organism evidence="2 3">
    <name type="scientific">Hominibacterium faecale</name>
    <dbReference type="NCBI Taxonomy" id="2839743"/>
    <lineage>
        <taxon>Bacteria</taxon>
        <taxon>Bacillati</taxon>
        <taxon>Bacillota</taxon>
        <taxon>Clostridia</taxon>
        <taxon>Peptostreptococcales</taxon>
        <taxon>Anaerovoracaceae</taxon>
        <taxon>Hominibacterium</taxon>
    </lineage>
</organism>
<proteinExistence type="predicted"/>
<gene>
    <name evidence="2" type="ORF">OBO34_10420</name>
</gene>
<dbReference type="InterPro" id="IPR010559">
    <property type="entry name" value="Sig_transdc_His_kin_internal"/>
</dbReference>
<dbReference type="PANTHER" id="PTHR34220">
    <property type="entry name" value="SENSOR HISTIDINE KINASE YPDA"/>
    <property type="match status" value="1"/>
</dbReference>
<keyword evidence="2" id="KW-0808">Transferase</keyword>
<dbReference type="RefSeq" id="WP_227754776.1">
    <property type="nucleotide sequence ID" value="NZ_JAJAGH010000001.1"/>
</dbReference>
<keyword evidence="3" id="KW-1185">Reference proteome</keyword>
<dbReference type="AlphaFoldDB" id="A0A9J6QMX1"/>
<dbReference type="GO" id="GO:0000155">
    <property type="term" value="F:phosphorelay sensor kinase activity"/>
    <property type="evidence" value="ECO:0007669"/>
    <property type="project" value="InterPro"/>
</dbReference>
<reference evidence="2" key="1">
    <citation type="submission" date="2022-09" db="EMBL/GenBank/DDBJ databases">
        <title>Culturomic study of gut microbiota in children with autism spectrum disorder.</title>
        <authorList>
            <person name="Efimov B.A."/>
            <person name="Chaplin A.V."/>
            <person name="Sokolova S.R."/>
            <person name="Pikina A.P."/>
            <person name="Korzhanova M."/>
            <person name="Belova V."/>
            <person name="Korostin D."/>
        </authorList>
    </citation>
    <scope>NUCLEOTIDE SEQUENCE</scope>
    <source>
        <strain evidence="2">ASD5510</strain>
    </source>
</reference>
<name>A0A9J6QMX1_9FIRM</name>
<protein>
    <submittedName>
        <fullName evidence="2">Histidine kinase</fullName>
    </submittedName>
</protein>
<dbReference type="PANTHER" id="PTHR34220:SF7">
    <property type="entry name" value="SENSOR HISTIDINE KINASE YPDA"/>
    <property type="match status" value="1"/>
</dbReference>
<dbReference type="GO" id="GO:0016020">
    <property type="term" value="C:membrane"/>
    <property type="evidence" value="ECO:0007669"/>
    <property type="project" value="InterPro"/>
</dbReference>